<feature type="chain" id="PRO_5046362252" description="Alkaline proteinase inhibitor/ Outer membrane lipoprotein Omp19 domain-containing protein" evidence="1">
    <location>
        <begin position="23"/>
        <end position="245"/>
    </location>
</feature>
<proteinExistence type="predicted"/>
<evidence type="ECO:0008006" key="4">
    <source>
        <dbReference type="Google" id="ProtNLM"/>
    </source>
</evidence>
<feature type="signal peptide" evidence="1">
    <location>
        <begin position="1"/>
        <end position="22"/>
    </location>
</feature>
<protein>
    <recommendedName>
        <fullName evidence="4">Alkaline proteinase inhibitor/ Outer membrane lipoprotein Omp19 domain-containing protein</fullName>
    </recommendedName>
</protein>
<dbReference type="EMBL" id="JBHUNP010000001">
    <property type="protein sequence ID" value="MFD2648831.1"/>
    <property type="molecule type" value="Genomic_DNA"/>
</dbReference>
<dbReference type="InterPro" id="IPR016085">
    <property type="entry name" value="Protease_inh_B-barrel_dom"/>
</dbReference>
<evidence type="ECO:0000313" key="2">
    <source>
        <dbReference type="EMBL" id="MFD2648831.1"/>
    </source>
</evidence>
<organism evidence="2 3">
    <name type="scientific">Devosia albogilva</name>
    <dbReference type="NCBI Taxonomy" id="429726"/>
    <lineage>
        <taxon>Bacteria</taxon>
        <taxon>Pseudomonadati</taxon>
        <taxon>Pseudomonadota</taxon>
        <taxon>Alphaproteobacteria</taxon>
        <taxon>Hyphomicrobiales</taxon>
        <taxon>Devosiaceae</taxon>
        <taxon>Devosia</taxon>
    </lineage>
</organism>
<evidence type="ECO:0000313" key="3">
    <source>
        <dbReference type="Proteomes" id="UP001597521"/>
    </source>
</evidence>
<dbReference type="Proteomes" id="UP001597521">
    <property type="component" value="Unassembled WGS sequence"/>
</dbReference>
<comment type="caution">
    <text evidence="2">The sequence shown here is derived from an EMBL/GenBank/DDBJ whole genome shotgun (WGS) entry which is preliminary data.</text>
</comment>
<accession>A0ABW5QMV6</accession>
<keyword evidence="3" id="KW-1185">Reference proteome</keyword>
<keyword evidence="1" id="KW-0732">Signal</keyword>
<name>A0ABW5QMV6_9HYPH</name>
<reference evidence="3" key="1">
    <citation type="journal article" date="2019" name="Int. J. Syst. Evol. Microbiol.">
        <title>The Global Catalogue of Microorganisms (GCM) 10K type strain sequencing project: providing services to taxonomists for standard genome sequencing and annotation.</title>
        <authorList>
            <consortium name="The Broad Institute Genomics Platform"/>
            <consortium name="The Broad Institute Genome Sequencing Center for Infectious Disease"/>
            <person name="Wu L."/>
            <person name="Ma J."/>
        </authorList>
    </citation>
    <scope>NUCLEOTIDE SEQUENCE [LARGE SCALE GENOMIC DNA]</scope>
    <source>
        <strain evidence="3">CCM 7427</strain>
    </source>
</reference>
<dbReference type="RefSeq" id="WP_386834157.1">
    <property type="nucleotide sequence ID" value="NZ_JBHUNP010000001.1"/>
</dbReference>
<gene>
    <name evidence="2" type="ORF">ACFSX5_13660</name>
</gene>
<sequence>MKKVVWATAAVLSLTLNGGALAQAEADFVAAFAGDWQVVDDLYGVDGKTCSITLSDEGTDGVYGLTSSNCNLELSGLTGWRITEGQMVLLAGEQEVAALGGNQGRMSGNSAIGAPIILDRAGDNQLASEVTAALESSGCYYLGFTSVCADDAQLSKPKISNDGSPANISVLVNLNARVEARDDADVLGVVPAGSCIVTDICMDAADGAWCRASFGDQQGWLKKVALRQQTWPVITFVNQCTTASE</sequence>
<evidence type="ECO:0000256" key="1">
    <source>
        <dbReference type="SAM" id="SignalP"/>
    </source>
</evidence>
<dbReference type="Gene3D" id="2.40.128.10">
    <property type="match status" value="1"/>
</dbReference>
<dbReference type="SUPFAM" id="SSF50882">
    <property type="entry name" value="beta-Barrel protease inhibitors"/>
    <property type="match status" value="1"/>
</dbReference>